<evidence type="ECO:0000256" key="6">
    <source>
        <dbReference type="ARBA" id="ARBA00022695"/>
    </source>
</evidence>
<evidence type="ECO:0000256" key="13">
    <source>
        <dbReference type="ARBA" id="ARBA00023242"/>
    </source>
</evidence>
<keyword evidence="21" id="KW-1185">Reference proteome</keyword>
<dbReference type="SUPFAM" id="SSF158702">
    <property type="entry name" value="Sec63 N-terminal domain-like"/>
    <property type="match status" value="1"/>
</dbReference>
<dbReference type="EC" id="2.7.7.7" evidence="4"/>
<dbReference type="GO" id="GO:0097681">
    <property type="term" value="P:double-strand break repair via alternative nonhomologous end joining"/>
    <property type="evidence" value="ECO:0007669"/>
    <property type="project" value="TreeGrafter"/>
</dbReference>
<evidence type="ECO:0000256" key="8">
    <source>
        <dbReference type="ARBA" id="ARBA00022763"/>
    </source>
</evidence>
<evidence type="ECO:0000256" key="5">
    <source>
        <dbReference type="ARBA" id="ARBA00022679"/>
    </source>
</evidence>
<keyword evidence="13" id="KW-0539">Nucleus</keyword>
<evidence type="ECO:0000256" key="3">
    <source>
        <dbReference type="ARBA" id="ARBA00007705"/>
    </source>
</evidence>
<dbReference type="FunFam" id="1.10.3380.20:FF:000001">
    <property type="entry name" value="DNA polymerase theta"/>
    <property type="match status" value="1"/>
</dbReference>
<dbReference type="GO" id="GO:0006261">
    <property type="term" value="P:DNA-templated DNA replication"/>
    <property type="evidence" value="ECO:0007669"/>
    <property type="project" value="InterPro"/>
</dbReference>
<feature type="region of interest" description="Disordered" evidence="16">
    <location>
        <begin position="963"/>
        <end position="1212"/>
    </location>
</feature>
<feature type="region of interest" description="Disordered" evidence="16">
    <location>
        <begin position="846"/>
        <end position="940"/>
    </location>
</feature>
<evidence type="ECO:0000256" key="15">
    <source>
        <dbReference type="ARBA" id="ARBA00074669"/>
    </source>
</evidence>
<feature type="compositionally biased region" description="Basic and acidic residues" evidence="16">
    <location>
        <begin position="404"/>
        <end position="421"/>
    </location>
</feature>
<name>A0A8T3E3F7_9TELE</name>
<evidence type="ECO:0000256" key="7">
    <source>
        <dbReference type="ARBA" id="ARBA00022741"/>
    </source>
</evidence>
<protein>
    <recommendedName>
        <fullName evidence="15">DNA polymerase theta</fullName>
        <ecNumber evidence="4">2.7.7.7</ecNumber>
    </recommendedName>
</protein>
<evidence type="ECO:0000256" key="4">
    <source>
        <dbReference type="ARBA" id="ARBA00012417"/>
    </source>
</evidence>
<evidence type="ECO:0000256" key="16">
    <source>
        <dbReference type="SAM" id="MobiDB-lite"/>
    </source>
</evidence>
<feature type="domain" description="POLQ-like helical" evidence="18">
    <location>
        <begin position="85"/>
        <end position="245"/>
    </location>
</feature>
<evidence type="ECO:0000313" key="20">
    <source>
        <dbReference type="EMBL" id="KAI1903802.1"/>
    </source>
</evidence>
<feature type="region of interest" description="Disordered" evidence="16">
    <location>
        <begin position="1238"/>
        <end position="1263"/>
    </location>
</feature>
<evidence type="ECO:0000256" key="12">
    <source>
        <dbReference type="ARBA" id="ARBA00023204"/>
    </source>
</evidence>
<keyword evidence="9" id="KW-0378">Hydrolase</keyword>
<dbReference type="PANTHER" id="PTHR10133">
    <property type="entry name" value="DNA POLYMERASE I"/>
    <property type="match status" value="1"/>
</dbReference>
<feature type="compositionally biased region" description="Polar residues" evidence="16">
    <location>
        <begin position="1044"/>
        <end position="1065"/>
    </location>
</feature>
<feature type="region of interest" description="Disordered" evidence="16">
    <location>
        <begin position="741"/>
        <end position="826"/>
    </location>
</feature>
<feature type="compositionally biased region" description="Polar residues" evidence="16">
    <location>
        <begin position="1115"/>
        <end position="1127"/>
    </location>
</feature>
<feature type="compositionally biased region" description="Pro residues" evidence="16">
    <location>
        <begin position="1246"/>
        <end position="1257"/>
    </location>
</feature>
<evidence type="ECO:0000259" key="17">
    <source>
        <dbReference type="Pfam" id="PF20470"/>
    </source>
</evidence>
<dbReference type="GO" id="GO:0005634">
    <property type="term" value="C:nucleus"/>
    <property type="evidence" value="ECO:0007669"/>
    <property type="project" value="UniProtKB-SubCell"/>
</dbReference>
<dbReference type="EMBL" id="JAERUA010000002">
    <property type="protein sequence ID" value="KAI1903802.1"/>
    <property type="molecule type" value="Genomic_DNA"/>
</dbReference>
<dbReference type="Pfam" id="PF25453">
    <property type="entry name" value="DUF7898"/>
    <property type="match status" value="1"/>
</dbReference>
<sequence length="1478" mass="160253">MPADHRGGVASTPQDVRTYASCTLLAASMHSEGGQPGGGAIEACVDWLMENEFIQIQEEGVGEQKTERYCPTHLGAATLSSSLSPPEALGIFADLQRAMKGFVLENDLHILYQITPVYAEWTTIDWYQFFCLWENLPSSMKRVAEMVGIQEGFLARSVGGKMVAKTEKQRRQMAIHKRFFTTLALLDLVSEVPLGAVAKKYGCSRGQLQSLQQSASTYAGMVTVFCNRLGWHNLELLLAQFQSRLSFGVQRELCDLVRVSLLNAQRARALYAAGFVTVSELARAKAADVEKVLKKAVPFKSSRQAADESEHEAQERRSERCIWASGGRSLTEREAAQQIVAEARLLFQQDLALLGVQWDPSSLPQDPPPATEPPERSHGVTARDSAHQGTEREPVSDQGSDISRMSEKERKSQNVEKEKQKTATSVLPCNKGGRSGPRLSFQHSPEREEEPPTVRSVRPTVTDRSDEPSGLGRDTPDAQSSALHKVLRLINSEKNAPDEAAVDASSELPPGPSDVSHSCPKNQSDNQNSLMNREKSGRVTPLPNEDSVSTSKDSIKRPLTPVSKRRKVDGHMTVAMEPSKASSHSKPPVVEAAEAVEMVELVSESSSSRKLKSSKAHTLQQFALKAELNGETSMGQICRSVVKQRSLETQEKEDSPACSDGFPSVCVGKQKQKSNHRAVGNSCGPIAIETGEDKIVGGVGFGVDLGVAGQEEKCESPDLYAAGQEEFGDSFQLDTQTEKMMQQEDPLVSHSNPGTNRRSTGTSTEPKSSVSASGTRSPLRVRSTEENLAGKDSHLRPSEDEKSCKDASNGCPREAPPKYNLSLTDSQMEDILDYSTQWSDHQGETPVLVGKTNRHSSAIQSPDGERERSEVAVEASLDGSSSFLFDGLNEDSLLDEEKEGGGDTDVDANHLPSAQKQVQPEDESPADDWEADQWGESSFNLSEWGDSLQIGEAFLNRLTTAHRSASELTSGPSTDSHHPSVGSPMSDSTRRARQVNPAVSTDKTPTESSFHLSPGLLDILDQWPSMTGRLPPSHEAPAGGAIEQNASEHMNAEPVNQRNSETSLCSKAEKPSDVRASRSEPCTLLVEEQEETRPKSHNDLIPPTPEPVTPRIKITMTTSSARSSPVTCSRIPPGPMGNPASTHKLTDCESPALQRHAFGPGGHNGETAQAQSCESELKLKCQENQEVKDSPPRSSLGTRPRIPGTVENPIAMVTPMPTSDLEFCSDSSLVEEGFTLQLSQDSPTSDPAPPPPPPPSSLPSSPEAFSIIDVASDRRLFHTFVQEWRTKGRFSLAVACEKRERPKSPKSTIGGKFQQGSAHVKRTENVDGFPVRGNEVLVVTGVSVCWGGKDAYYVSLLREQPITDVSASLAPPPLDESLSVSDRLKQVQTCLKRSHLSPAEGAVVTYDLIQVYKTLLLACGVTMEGSFEDPKVACWLLDPSSKERTLHNMVANFAPAELPLLDGIGPGQGVHSLGIGGQ</sequence>
<evidence type="ECO:0000256" key="2">
    <source>
        <dbReference type="ARBA" id="ARBA00004123"/>
    </source>
</evidence>
<keyword evidence="11" id="KW-0239">DNA-directed DNA polymerase</keyword>
<organism evidence="20 21">
    <name type="scientific">Albula goreensis</name>
    <dbReference type="NCBI Taxonomy" id="1534307"/>
    <lineage>
        <taxon>Eukaryota</taxon>
        <taxon>Metazoa</taxon>
        <taxon>Chordata</taxon>
        <taxon>Craniata</taxon>
        <taxon>Vertebrata</taxon>
        <taxon>Euteleostomi</taxon>
        <taxon>Actinopterygii</taxon>
        <taxon>Neopterygii</taxon>
        <taxon>Teleostei</taxon>
        <taxon>Albuliformes</taxon>
        <taxon>Albulidae</taxon>
        <taxon>Albula</taxon>
    </lineage>
</organism>
<keyword evidence="6" id="KW-0548">Nucleotidyltransferase</keyword>
<dbReference type="Gene3D" id="3.30.420.10">
    <property type="entry name" value="Ribonuclease H-like superfamily/Ribonuclease H"/>
    <property type="match status" value="1"/>
</dbReference>
<dbReference type="GO" id="GO:0005524">
    <property type="term" value="F:ATP binding"/>
    <property type="evidence" value="ECO:0007669"/>
    <property type="project" value="UniProtKB-KW"/>
</dbReference>
<dbReference type="Proteomes" id="UP000829720">
    <property type="component" value="Unassembled WGS sequence"/>
</dbReference>
<dbReference type="PANTHER" id="PTHR10133:SF62">
    <property type="entry name" value="DNA POLYMERASE THETA"/>
    <property type="match status" value="1"/>
</dbReference>
<comment type="cofactor">
    <cofactor evidence="1">
        <name>Mg(2+)</name>
        <dbReference type="ChEBI" id="CHEBI:18420"/>
    </cofactor>
</comment>
<dbReference type="Pfam" id="PF20470">
    <property type="entry name" value="HTH_61"/>
    <property type="match status" value="1"/>
</dbReference>
<gene>
    <name evidence="20" type="ORF">AGOR_G00030960</name>
</gene>
<evidence type="ECO:0000256" key="14">
    <source>
        <dbReference type="ARBA" id="ARBA00049244"/>
    </source>
</evidence>
<dbReference type="Pfam" id="PF21099">
    <property type="entry name" value="POLQ_helical"/>
    <property type="match status" value="1"/>
</dbReference>
<keyword evidence="7" id="KW-0547">Nucleotide-binding</keyword>
<dbReference type="GO" id="GO:0003676">
    <property type="term" value="F:nucleic acid binding"/>
    <property type="evidence" value="ECO:0007669"/>
    <property type="project" value="InterPro"/>
</dbReference>
<keyword evidence="12" id="KW-0234">DNA repair</keyword>
<feature type="domain" description="DUF7898" evidence="19">
    <location>
        <begin position="252"/>
        <end position="314"/>
    </location>
</feature>
<evidence type="ECO:0000256" key="9">
    <source>
        <dbReference type="ARBA" id="ARBA00022801"/>
    </source>
</evidence>
<keyword evidence="5" id="KW-0808">Transferase</keyword>
<dbReference type="GO" id="GO:0016787">
    <property type="term" value="F:hydrolase activity"/>
    <property type="evidence" value="ECO:0007669"/>
    <property type="project" value="UniProtKB-KW"/>
</dbReference>
<evidence type="ECO:0000256" key="10">
    <source>
        <dbReference type="ARBA" id="ARBA00022840"/>
    </source>
</evidence>
<dbReference type="InterPro" id="IPR036397">
    <property type="entry name" value="RNaseH_sf"/>
</dbReference>
<feature type="compositionally biased region" description="Polar residues" evidence="16">
    <location>
        <begin position="963"/>
        <end position="974"/>
    </location>
</feature>
<feature type="compositionally biased region" description="Polar residues" evidence="16">
    <location>
        <begin position="997"/>
        <end position="1011"/>
    </location>
</feature>
<dbReference type="GO" id="GO:0003887">
    <property type="term" value="F:DNA-directed DNA polymerase activity"/>
    <property type="evidence" value="ECO:0007669"/>
    <property type="project" value="UniProtKB-KW"/>
</dbReference>
<feature type="compositionally biased region" description="Acidic residues" evidence="16">
    <location>
        <begin position="888"/>
        <end position="906"/>
    </location>
</feature>
<dbReference type="OrthoDB" id="2320933at2759"/>
<feature type="compositionally biased region" description="Basic and acidic residues" evidence="16">
    <location>
        <begin position="1175"/>
        <end position="1191"/>
    </location>
</feature>
<feature type="compositionally biased region" description="Basic and acidic residues" evidence="16">
    <location>
        <begin position="1067"/>
        <end position="1078"/>
    </location>
</feature>
<feature type="domain" description="DNA polymerase theta-like helix-turn-helix" evidence="17">
    <location>
        <begin position="8"/>
        <end position="55"/>
    </location>
</feature>
<comment type="subcellular location">
    <subcellularLocation>
        <location evidence="2">Nucleus</location>
    </subcellularLocation>
</comment>
<evidence type="ECO:0000313" key="21">
    <source>
        <dbReference type="Proteomes" id="UP000829720"/>
    </source>
</evidence>
<comment type="catalytic activity">
    <reaction evidence="14">
        <text>DNA(n) + a 2'-deoxyribonucleoside 5'-triphosphate = DNA(n+1) + diphosphate</text>
        <dbReference type="Rhea" id="RHEA:22508"/>
        <dbReference type="Rhea" id="RHEA-COMP:17339"/>
        <dbReference type="Rhea" id="RHEA-COMP:17340"/>
        <dbReference type="ChEBI" id="CHEBI:33019"/>
        <dbReference type="ChEBI" id="CHEBI:61560"/>
        <dbReference type="ChEBI" id="CHEBI:173112"/>
        <dbReference type="EC" id="2.7.7.7"/>
    </reaction>
</comment>
<feature type="compositionally biased region" description="Basic and acidic residues" evidence="16">
    <location>
        <begin position="384"/>
        <end position="395"/>
    </location>
</feature>
<proteinExistence type="inferred from homology"/>
<dbReference type="InterPro" id="IPR046931">
    <property type="entry name" value="HTH_61"/>
</dbReference>
<reference evidence="20" key="1">
    <citation type="submission" date="2021-01" db="EMBL/GenBank/DDBJ databases">
        <authorList>
            <person name="Zahm M."/>
            <person name="Roques C."/>
            <person name="Cabau C."/>
            <person name="Klopp C."/>
            <person name="Donnadieu C."/>
            <person name="Jouanno E."/>
            <person name="Lampietro C."/>
            <person name="Louis A."/>
            <person name="Herpin A."/>
            <person name="Echchiki A."/>
            <person name="Berthelot C."/>
            <person name="Parey E."/>
            <person name="Roest-Crollius H."/>
            <person name="Braasch I."/>
            <person name="Postlethwait J."/>
            <person name="Bobe J."/>
            <person name="Montfort J."/>
            <person name="Bouchez O."/>
            <person name="Begum T."/>
            <person name="Mejri S."/>
            <person name="Adams A."/>
            <person name="Chen W.-J."/>
            <person name="Guiguen Y."/>
        </authorList>
    </citation>
    <scope>NUCLEOTIDE SEQUENCE</scope>
    <source>
        <tissue evidence="20">Blood</tissue>
    </source>
</reference>
<feature type="compositionally biased region" description="Polar residues" evidence="16">
    <location>
        <begin position="515"/>
        <end position="531"/>
    </location>
</feature>
<keyword evidence="10" id="KW-0067">ATP-binding</keyword>
<feature type="compositionally biased region" description="Acidic residues" evidence="16">
    <location>
        <begin position="920"/>
        <end position="933"/>
    </location>
</feature>
<evidence type="ECO:0000259" key="18">
    <source>
        <dbReference type="Pfam" id="PF21099"/>
    </source>
</evidence>
<dbReference type="Gene3D" id="1.10.3380.20">
    <property type="match status" value="1"/>
</dbReference>
<comment type="caution">
    <text evidence="20">The sequence shown here is derived from an EMBL/GenBank/DDBJ whole genome shotgun (WGS) entry which is preliminary data.</text>
</comment>
<dbReference type="InterPro" id="IPR057220">
    <property type="entry name" value="DUF7898"/>
</dbReference>
<evidence type="ECO:0000256" key="11">
    <source>
        <dbReference type="ARBA" id="ARBA00022932"/>
    </source>
</evidence>
<feature type="compositionally biased region" description="Basic and acidic residues" evidence="16">
    <location>
        <begin position="782"/>
        <end position="805"/>
    </location>
</feature>
<dbReference type="InterPro" id="IPR048960">
    <property type="entry name" value="POLQ-like_helical"/>
</dbReference>
<evidence type="ECO:0000259" key="19">
    <source>
        <dbReference type="Pfam" id="PF25453"/>
    </source>
</evidence>
<evidence type="ECO:0000256" key="1">
    <source>
        <dbReference type="ARBA" id="ARBA00001946"/>
    </source>
</evidence>
<accession>A0A8T3E3F7</accession>
<feature type="region of interest" description="Disordered" evidence="16">
    <location>
        <begin position="358"/>
        <end position="570"/>
    </location>
</feature>
<feature type="compositionally biased region" description="Polar residues" evidence="16">
    <location>
        <begin position="749"/>
        <end position="776"/>
    </location>
</feature>
<comment type="similarity">
    <text evidence="3">Belongs to the DNA polymerase type-A family.</text>
</comment>
<dbReference type="InterPro" id="IPR002298">
    <property type="entry name" value="DNA_polymerase_A"/>
</dbReference>
<keyword evidence="8" id="KW-0227">DNA damage</keyword>